<comment type="subcellular location">
    <subcellularLocation>
        <location evidence="1">Membrane</location>
        <topology evidence="1">Single-pass membrane protein</topology>
    </subcellularLocation>
</comment>
<protein>
    <recommendedName>
        <fullName evidence="11">RING-type domain-containing protein</fullName>
    </recommendedName>
</protein>
<dbReference type="SUPFAM" id="SSF57850">
    <property type="entry name" value="RING/U-box"/>
    <property type="match status" value="1"/>
</dbReference>
<accession>A0A9P9D8U9</accession>
<reference evidence="12" key="1">
    <citation type="journal article" date="2021" name="Nat. Commun.">
        <title>Genetic determinants of endophytism in the Arabidopsis root mycobiome.</title>
        <authorList>
            <person name="Mesny F."/>
            <person name="Miyauchi S."/>
            <person name="Thiergart T."/>
            <person name="Pickel B."/>
            <person name="Atanasova L."/>
            <person name="Karlsson M."/>
            <person name="Huettel B."/>
            <person name="Barry K.W."/>
            <person name="Haridas S."/>
            <person name="Chen C."/>
            <person name="Bauer D."/>
            <person name="Andreopoulos W."/>
            <person name="Pangilinan J."/>
            <person name="LaButti K."/>
            <person name="Riley R."/>
            <person name="Lipzen A."/>
            <person name="Clum A."/>
            <person name="Drula E."/>
            <person name="Henrissat B."/>
            <person name="Kohler A."/>
            <person name="Grigoriev I.V."/>
            <person name="Martin F.M."/>
            <person name="Hacquard S."/>
        </authorList>
    </citation>
    <scope>NUCLEOTIDE SEQUENCE</scope>
    <source>
        <strain evidence="12">MPI-CAGE-AT-0021</strain>
    </source>
</reference>
<feature type="region of interest" description="Disordered" evidence="9">
    <location>
        <begin position="103"/>
        <end position="126"/>
    </location>
</feature>
<keyword evidence="7 10" id="KW-0472">Membrane</keyword>
<evidence type="ECO:0000313" key="12">
    <source>
        <dbReference type="EMBL" id="KAH7114577.1"/>
    </source>
</evidence>
<evidence type="ECO:0000256" key="6">
    <source>
        <dbReference type="ARBA" id="ARBA00022989"/>
    </source>
</evidence>
<name>A0A9P9D8U9_9HYPO</name>
<dbReference type="Pfam" id="PF13639">
    <property type="entry name" value="zf-RING_2"/>
    <property type="match status" value="1"/>
</dbReference>
<evidence type="ECO:0000259" key="11">
    <source>
        <dbReference type="PROSITE" id="PS50089"/>
    </source>
</evidence>
<evidence type="ECO:0000313" key="13">
    <source>
        <dbReference type="Proteomes" id="UP000717696"/>
    </source>
</evidence>
<sequence length="217" mass="24489">MSLHFPTLRLAVVFTFPKMVALQPLLTRGDGVKQEHGSTANRQSTPAVIVCVAAALFLFMLPCFLGRCNRHFFARTALQEPARFVRLTRRALDAIPIIKYKAQPTSNQDQDPSQPPSDYTLSANRPSTSCSICTEDFEEGMKLRSLPCGHAFHPHCVDPWLLERAETCPMCRHNVSTPFTHHPSELPAQPSRTFTLAGRWALWRQRPRVKTLGRCTH</sequence>
<comment type="caution">
    <text evidence="12">The sequence shown here is derived from an EMBL/GenBank/DDBJ whole genome shotgun (WGS) entry which is preliminary data.</text>
</comment>
<dbReference type="SMART" id="SM00184">
    <property type="entry name" value="RING"/>
    <property type="match status" value="1"/>
</dbReference>
<feature type="transmembrane region" description="Helical" evidence="10">
    <location>
        <begin position="46"/>
        <end position="65"/>
    </location>
</feature>
<dbReference type="InterPro" id="IPR001841">
    <property type="entry name" value="Znf_RING"/>
</dbReference>
<keyword evidence="5" id="KW-0862">Zinc</keyword>
<dbReference type="Proteomes" id="UP000717696">
    <property type="component" value="Unassembled WGS sequence"/>
</dbReference>
<dbReference type="PANTHER" id="PTHR47168">
    <property type="entry name" value="RING ZINC FINGER DOMAIN SUPERFAMILY PROTEIN-RELATED"/>
    <property type="match status" value="1"/>
</dbReference>
<dbReference type="PROSITE" id="PS50089">
    <property type="entry name" value="ZF_RING_2"/>
    <property type="match status" value="1"/>
</dbReference>
<dbReference type="PANTHER" id="PTHR47168:SF1">
    <property type="entry name" value="OS02G0798600 PROTEIN"/>
    <property type="match status" value="1"/>
</dbReference>
<dbReference type="InterPro" id="IPR013083">
    <property type="entry name" value="Znf_RING/FYVE/PHD"/>
</dbReference>
<dbReference type="CDD" id="cd16454">
    <property type="entry name" value="RING-H2_PA-TM-RING"/>
    <property type="match status" value="1"/>
</dbReference>
<keyword evidence="3" id="KW-0479">Metal-binding</keyword>
<keyword evidence="13" id="KW-1185">Reference proteome</keyword>
<organism evidence="12 13">
    <name type="scientific">Dactylonectria estremocensis</name>
    <dbReference type="NCBI Taxonomy" id="1079267"/>
    <lineage>
        <taxon>Eukaryota</taxon>
        <taxon>Fungi</taxon>
        <taxon>Dikarya</taxon>
        <taxon>Ascomycota</taxon>
        <taxon>Pezizomycotina</taxon>
        <taxon>Sordariomycetes</taxon>
        <taxon>Hypocreomycetidae</taxon>
        <taxon>Hypocreales</taxon>
        <taxon>Nectriaceae</taxon>
        <taxon>Dactylonectria</taxon>
    </lineage>
</organism>
<keyword evidence="6 10" id="KW-1133">Transmembrane helix</keyword>
<evidence type="ECO:0000256" key="4">
    <source>
        <dbReference type="ARBA" id="ARBA00022771"/>
    </source>
</evidence>
<keyword evidence="2 10" id="KW-0812">Transmembrane</keyword>
<dbReference type="Gene3D" id="3.30.40.10">
    <property type="entry name" value="Zinc/RING finger domain, C3HC4 (zinc finger)"/>
    <property type="match status" value="1"/>
</dbReference>
<evidence type="ECO:0000256" key="1">
    <source>
        <dbReference type="ARBA" id="ARBA00004167"/>
    </source>
</evidence>
<dbReference type="GO" id="GO:0016020">
    <property type="term" value="C:membrane"/>
    <property type="evidence" value="ECO:0007669"/>
    <property type="project" value="UniProtKB-SubCell"/>
</dbReference>
<evidence type="ECO:0000256" key="7">
    <source>
        <dbReference type="ARBA" id="ARBA00023136"/>
    </source>
</evidence>
<evidence type="ECO:0000256" key="5">
    <source>
        <dbReference type="ARBA" id="ARBA00022833"/>
    </source>
</evidence>
<proteinExistence type="predicted"/>
<evidence type="ECO:0000256" key="8">
    <source>
        <dbReference type="PROSITE-ProRule" id="PRU00175"/>
    </source>
</evidence>
<dbReference type="GO" id="GO:0008270">
    <property type="term" value="F:zinc ion binding"/>
    <property type="evidence" value="ECO:0007669"/>
    <property type="project" value="UniProtKB-KW"/>
</dbReference>
<dbReference type="AlphaFoldDB" id="A0A9P9D8U9"/>
<dbReference type="InterPro" id="IPR051653">
    <property type="entry name" value="E3_ligase_sorting_rcpt"/>
</dbReference>
<keyword evidence="4 8" id="KW-0863">Zinc-finger</keyword>
<dbReference type="OrthoDB" id="8062037at2759"/>
<dbReference type="EMBL" id="JAGMUU010000042">
    <property type="protein sequence ID" value="KAH7114577.1"/>
    <property type="molecule type" value="Genomic_DNA"/>
</dbReference>
<evidence type="ECO:0000256" key="9">
    <source>
        <dbReference type="SAM" id="MobiDB-lite"/>
    </source>
</evidence>
<evidence type="ECO:0000256" key="10">
    <source>
        <dbReference type="SAM" id="Phobius"/>
    </source>
</evidence>
<gene>
    <name evidence="12" type="ORF">B0J13DRAFT_240260</name>
</gene>
<evidence type="ECO:0000256" key="3">
    <source>
        <dbReference type="ARBA" id="ARBA00022723"/>
    </source>
</evidence>
<evidence type="ECO:0000256" key="2">
    <source>
        <dbReference type="ARBA" id="ARBA00022692"/>
    </source>
</evidence>
<feature type="domain" description="RING-type" evidence="11">
    <location>
        <begin position="130"/>
        <end position="172"/>
    </location>
</feature>